<evidence type="ECO:0000313" key="3">
    <source>
        <dbReference type="Proteomes" id="UP000600139"/>
    </source>
</evidence>
<dbReference type="GO" id="GO:0047444">
    <property type="term" value="F:N-acylneuraminate-9-phosphate synthase activity"/>
    <property type="evidence" value="ECO:0007669"/>
    <property type="project" value="TreeGrafter"/>
</dbReference>
<dbReference type="PANTHER" id="PTHR42966">
    <property type="entry name" value="N-ACETYLNEURAMINATE SYNTHASE"/>
    <property type="match status" value="1"/>
</dbReference>
<sequence>MKEDSWNLIESIASRFRGKPIYVIGKGASLDSLPTGFRPDGLTLSVNDAELAIPSHIAIATQPWVAERLDDDGAKAELYLVNHLQGLPNERLLESIPGPLSQDGLLIRRIEDPQLYAEPVAIATSVKIGRHLAMISGIPQKLVFLGFDFGFSVGEHATAVSEEQSAEASVRRSIIVSQESMFVQLSHYFEDKGYGELVHVGGKPYSRINVQRFLSEYGTAAGKRRELPTSYAQAADEPVWVVAELTNNHLGDIQRLRRMVQLAKSAGADLIKVQKRDVDSFYSKDQLDSYYWSPFGNTLGDYRRGVELTDEALEALEDECRRNDIHWFCSVLDIQSYRALERFSPQLIKIPSTISNHHRYHDGIVRNYQGGFVVSTGMTDSGYEQHVLDQFGHAAPLFLLQCTSAYPTPPEACQLAVIRHYRILAERHPNLIPGYSSHDSGSLGSMLAVAAGAKMIEKHVKLGDVEWVHFDKVAVDLENGEFAAFVADVRKAEVLTGREIKLVQDQEHHKYVVQENN</sequence>
<dbReference type="AlphaFoldDB" id="A0A934R536"/>
<organism evidence="2 3">
    <name type="scientific">Luteolibacter yonseiensis</name>
    <dbReference type="NCBI Taxonomy" id="1144680"/>
    <lineage>
        <taxon>Bacteria</taxon>
        <taxon>Pseudomonadati</taxon>
        <taxon>Verrucomicrobiota</taxon>
        <taxon>Verrucomicrobiia</taxon>
        <taxon>Verrucomicrobiales</taxon>
        <taxon>Verrucomicrobiaceae</taxon>
        <taxon>Luteolibacter</taxon>
    </lineage>
</organism>
<accession>A0A934R536</accession>
<keyword evidence="3" id="KW-1185">Reference proteome</keyword>
<evidence type="ECO:0000313" key="2">
    <source>
        <dbReference type="EMBL" id="MBK1817122.1"/>
    </source>
</evidence>
<gene>
    <name evidence="2" type="ORF">JIN84_15995</name>
</gene>
<comment type="caution">
    <text evidence="2">The sequence shown here is derived from an EMBL/GenBank/DDBJ whole genome shotgun (WGS) entry which is preliminary data.</text>
</comment>
<name>A0A934R536_9BACT</name>
<proteinExistence type="predicted"/>
<dbReference type="Gene3D" id="3.20.20.70">
    <property type="entry name" value="Aldolase class I"/>
    <property type="match status" value="1"/>
</dbReference>
<reference evidence="2" key="1">
    <citation type="submission" date="2021-01" db="EMBL/GenBank/DDBJ databases">
        <title>Modified the classification status of verrucomicrobia.</title>
        <authorList>
            <person name="Feng X."/>
        </authorList>
    </citation>
    <scope>NUCLEOTIDE SEQUENCE</scope>
    <source>
        <strain evidence="2">JCM 18052</strain>
    </source>
</reference>
<dbReference type="GO" id="GO:0016051">
    <property type="term" value="P:carbohydrate biosynthetic process"/>
    <property type="evidence" value="ECO:0007669"/>
    <property type="project" value="InterPro"/>
</dbReference>
<dbReference type="InterPro" id="IPR013132">
    <property type="entry name" value="PseI/NeuA/B-like_N"/>
</dbReference>
<dbReference type="PANTHER" id="PTHR42966:SF1">
    <property type="entry name" value="SIALIC ACID SYNTHASE"/>
    <property type="match status" value="1"/>
</dbReference>
<dbReference type="SUPFAM" id="SSF51569">
    <property type="entry name" value="Aldolase"/>
    <property type="match status" value="1"/>
</dbReference>
<dbReference type="Pfam" id="PF03102">
    <property type="entry name" value="NeuB"/>
    <property type="match status" value="1"/>
</dbReference>
<dbReference type="InterPro" id="IPR051690">
    <property type="entry name" value="PseI-like"/>
</dbReference>
<protein>
    <submittedName>
        <fullName evidence="2">N-acetylneuraminate synthase family protein</fullName>
    </submittedName>
</protein>
<dbReference type="EMBL" id="JAENIK010000012">
    <property type="protein sequence ID" value="MBK1817122.1"/>
    <property type="molecule type" value="Genomic_DNA"/>
</dbReference>
<dbReference type="RefSeq" id="WP_200352076.1">
    <property type="nucleotide sequence ID" value="NZ_BAABHZ010000001.1"/>
</dbReference>
<dbReference type="InterPro" id="IPR013785">
    <property type="entry name" value="Aldolase_TIM"/>
</dbReference>
<evidence type="ECO:0000259" key="1">
    <source>
        <dbReference type="Pfam" id="PF03102"/>
    </source>
</evidence>
<dbReference type="Proteomes" id="UP000600139">
    <property type="component" value="Unassembled WGS sequence"/>
</dbReference>
<feature type="domain" description="PseI/NeuA/B-like" evidence="1">
    <location>
        <begin position="259"/>
        <end position="500"/>
    </location>
</feature>